<dbReference type="SMART" id="SM00418">
    <property type="entry name" value="HTH_ARSR"/>
    <property type="match status" value="1"/>
</dbReference>
<dbReference type="PANTHER" id="PTHR43132">
    <property type="entry name" value="ARSENICAL RESISTANCE OPERON REPRESSOR ARSR-RELATED"/>
    <property type="match status" value="1"/>
</dbReference>
<evidence type="ECO:0000313" key="5">
    <source>
        <dbReference type="EMBL" id="PTL59709.1"/>
    </source>
</evidence>
<dbReference type="Proteomes" id="UP000240739">
    <property type="component" value="Unassembled WGS sequence"/>
</dbReference>
<evidence type="ECO:0000259" key="4">
    <source>
        <dbReference type="PROSITE" id="PS50987"/>
    </source>
</evidence>
<name>A0A2T4UKD9_9ACTN</name>
<evidence type="ECO:0000256" key="3">
    <source>
        <dbReference type="ARBA" id="ARBA00023163"/>
    </source>
</evidence>
<proteinExistence type="predicted"/>
<dbReference type="InterPro" id="IPR051011">
    <property type="entry name" value="Metal_resp_trans_reg"/>
</dbReference>
<dbReference type="GO" id="GO:0003677">
    <property type="term" value="F:DNA binding"/>
    <property type="evidence" value="ECO:0007669"/>
    <property type="project" value="UniProtKB-KW"/>
</dbReference>
<sequence>MAVPHPIPADLAELIAQRFRVMGDPLRIRALDLLREEELSVGELTERLGASQQNVSKHLGVLLQAGIVSRRKEGTSSIYAIADRAVFDLCEQVCGGLQQQLSELTALLGEAGASAEADR</sequence>
<feature type="domain" description="HTH arsR-type" evidence="4">
    <location>
        <begin position="7"/>
        <end position="101"/>
    </location>
</feature>
<dbReference type="GO" id="GO:0003700">
    <property type="term" value="F:DNA-binding transcription factor activity"/>
    <property type="evidence" value="ECO:0007669"/>
    <property type="project" value="InterPro"/>
</dbReference>
<evidence type="ECO:0000256" key="1">
    <source>
        <dbReference type="ARBA" id="ARBA00023015"/>
    </source>
</evidence>
<keyword evidence="6" id="KW-1185">Reference proteome</keyword>
<gene>
    <name evidence="5" type="ORF">C7Y72_08615</name>
</gene>
<dbReference type="NCBIfam" id="NF033788">
    <property type="entry name" value="HTH_metalloreg"/>
    <property type="match status" value="1"/>
</dbReference>
<dbReference type="InterPro" id="IPR036388">
    <property type="entry name" value="WH-like_DNA-bd_sf"/>
</dbReference>
<dbReference type="AlphaFoldDB" id="A0A2T4UKD9"/>
<dbReference type="PROSITE" id="PS50987">
    <property type="entry name" value="HTH_ARSR_2"/>
    <property type="match status" value="1"/>
</dbReference>
<keyword evidence="3" id="KW-0804">Transcription</keyword>
<dbReference type="Pfam" id="PF01022">
    <property type="entry name" value="HTH_5"/>
    <property type="match status" value="1"/>
</dbReference>
<protein>
    <submittedName>
        <fullName evidence="5">Transcriptional regulator</fullName>
    </submittedName>
</protein>
<dbReference type="Gene3D" id="1.10.10.10">
    <property type="entry name" value="Winged helix-like DNA-binding domain superfamily/Winged helix DNA-binding domain"/>
    <property type="match status" value="1"/>
</dbReference>
<comment type="caution">
    <text evidence="5">The sequence shown here is derived from an EMBL/GenBank/DDBJ whole genome shotgun (WGS) entry which is preliminary data.</text>
</comment>
<keyword evidence="1" id="KW-0805">Transcription regulation</keyword>
<dbReference type="SUPFAM" id="SSF46785">
    <property type="entry name" value="Winged helix' DNA-binding domain"/>
    <property type="match status" value="1"/>
</dbReference>
<dbReference type="RefSeq" id="WP_107568352.1">
    <property type="nucleotide sequence ID" value="NZ_PYYB01000001.1"/>
</dbReference>
<organism evidence="5 6">
    <name type="scientific">Paraconexibacter algicola</name>
    <dbReference type="NCBI Taxonomy" id="2133960"/>
    <lineage>
        <taxon>Bacteria</taxon>
        <taxon>Bacillati</taxon>
        <taxon>Actinomycetota</taxon>
        <taxon>Thermoleophilia</taxon>
        <taxon>Solirubrobacterales</taxon>
        <taxon>Paraconexibacteraceae</taxon>
        <taxon>Paraconexibacter</taxon>
    </lineage>
</organism>
<dbReference type="PRINTS" id="PR00778">
    <property type="entry name" value="HTHARSR"/>
</dbReference>
<accession>A0A2T4UKD9</accession>
<dbReference type="InterPro" id="IPR036390">
    <property type="entry name" value="WH_DNA-bd_sf"/>
</dbReference>
<dbReference type="InterPro" id="IPR011991">
    <property type="entry name" value="ArsR-like_HTH"/>
</dbReference>
<dbReference type="CDD" id="cd00090">
    <property type="entry name" value="HTH_ARSR"/>
    <property type="match status" value="1"/>
</dbReference>
<evidence type="ECO:0000313" key="6">
    <source>
        <dbReference type="Proteomes" id="UP000240739"/>
    </source>
</evidence>
<dbReference type="InterPro" id="IPR001845">
    <property type="entry name" value="HTH_ArsR_DNA-bd_dom"/>
</dbReference>
<dbReference type="EMBL" id="PYYB01000001">
    <property type="protein sequence ID" value="PTL59709.1"/>
    <property type="molecule type" value="Genomic_DNA"/>
</dbReference>
<keyword evidence="2" id="KW-0238">DNA-binding</keyword>
<dbReference type="OrthoDB" id="194599at2"/>
<dbReference type="PANTHER" id="PTHR43132:SF9">
    <property type="entry name" value="ARSR FAMILY TRANSCRIPTIONAL REGULATORY PROTEIN"/>
    <property type="match status" value="1"/>
</dbReference>
<evidence type="ECO:0000256" key="2">
    <source>
        <dbReference type="ARBA" id="ARBA00023125"/>
    </source>
</evidence>
<reference evidence="5 6" key="1">
    <citation type="submission" date="2018-03" db="EMBL/GenBank/DDBJ databases">
        <title>Aquarubrobacter algicola gen. nov., sp. nov., a novel actinobacterium isolated from shallow eutrophic lake during the end of cyanobacterial harmful algal blooms.</title>
        <authorList>
            <person name="Chun S.J."/>
        </authorList>
    </citation>
    <scope>NUCLEOTIDE SEQUENCE [LARGE SCALE GENOMIC DNA]</scope>
    <source>
        <strain evidence="5 6">Seoho-28</strain>
    </source>
</reference>